<dbReference type="Gene3D" id="1.10.150.130">
    <property type="match status" value="1"/>
</dbReference>
<dbReference type="Pfam" id="PF13102">
    <property type="entry name" value="Phage_int_SAM_5"/>
    <property type="match status" value="1"/>
</dbReference>
<accession>A0ABW3JQJ6</accession>
<dbReference type="EMBL" id="JBHTJR010000022">
    <property type="protein sequence ID" value="MFD0992351.1"/>
    <property type="molecule type" value="Genomic_DNA"/>
</dbReference>
<dbReference type="SUPFAM" id="SSF56349">
    <property type="entry name" value="DNA breaking-rejoining enzymes"/>
    <property type="match status" value="1"/>
</dbReference>
<evidence type="ECO:0000256" key="2">
    <source>
        <dbReference type="ARBA" id="ARBA00023172"/>
    </source>
</evidence>
<dbReference type="InterPro" id="IPR025269">
    <property type="entry name" value="SAM-like_dom"/>
</dbReference>
<dbReference type="InterPro" id="IPR010998">
    <property type="entry name" value="Integrase_recombinase_N"/>
</dbReference>
<dbReference type="Proteomes" id="UP001597062">
    <property type="component" value="Unassembled WGS sequence"/>
</dbReference>
<reference evidence="5" key="1">
    <citation type="journal article" date="2019" name="Int. J. Syst. Evol. Microbiol.">
        <title>The Global Catalogue of Microorganisms (GCM) 10K type strain sequencing project: providing services to taxonomists for standard genome sequencing and annotation.</title>
        <authorList>
            <consortium name="The Broad Institute Genomics Platform"/>
            <consortium name="The Broad Institute Genome Sequencing Center for Infectious Disease"/>
            <person name="Wu L."/>
            <person name="Ma J."/>
        </authorList>
    </citation>
    <scope>NUCLEOTIDE SEQUENCE [LARGE SCALE GENOMIC DNA]</scope>
    <source>
        <strain evidence="5">CCUG 60527</strain>
    </source>
</reference>
<gene>
    <name evidence="4" type="ORF">ACFQ1U_03970</name>
</gene>
<keyword evidence="2" id="KW-0233">DNA recombination</keyword>
<evidence type="ECO:0000259" key="3">
    <source>
        <dbReference type="Pfam" id="PF13102"/>
    </source>
</evidence>
<dbReference type="RefSeq" id="WP_386105554.1">
    <property type="nucleotide sequence ID" value="NZ_JBHTJR010000022.1"/>
</dbReference>
<keyword evidence="5" id="KW-1185">Reference proteome</keyword>
<dbReference type="InterPro" id="IPR011010">
    <property type="entry name" value="DNA_brk_join_enz"/>
</dbReference>
<dbReference type="InterPro" id="IPR013762">
    <property type="entry name" value="Integrase-like_cat_sf"/>
</dbReference>
<evidence type="ECO:0000313" key="4">
    <source>
        <dbReference type="EMBL" id="MFD0992351.1"/>
    </source>
</evidence>
<comment type="caution">
    <text evidence="4">The sequence shown here is derived from an EMBL/GenBank/DDBJ whole genome shotgun (WGS) entry which is preliminary data.</text>
</comment>
<protein>
    <submittedName>
        <fullName evidence="4">Tyrosine-type recombinase/integrase</fullName>
    </submittedName>
</protein>
<evidence type="ECO:0000313" key="5">
    <source>
        <dbReference type="Proteomes" id="UP001597062"/>
    </source>
</evidence>
<proteinExistence type="predicted"/>
<feature type="domain" description="Phage integrase SAM-like" evidence="3">
    <location>
        <begin position="120"/>
        <end position="204"/>
    </location>
</feature>
<keyword evidence="1" id="KW-0238">DNA-binding</keyword>
<sequence>MKGKIYLDTRKDQELKGGFYPLKVELTGLGKQKRFSLKMKFQKQEWDFLKQEPGLNKTKQLVVRKKKSLLDSLLLQSLDDVNIDYDYIKSKLLGNHNKINSTSTKIDFIEIGYDLANELKKIKNSKGIFKEGNAKVYENVLNQFKKFKPSVLLNELDYETLVQFKNEQLIAGNKKNTVHSYLRTLRAIYNEALRRAKLKLDHSPFEGVFKDIHVKKNRTKKRNISKEAIRILESLNNNLANGQQKAVDLFLLQFYFGGQDLVDIFYLEKSQISNSNRVYFTRGKLDDGGYEFDLNIFTKTKFLLNKYRGEDDTFYFPWRKDPKGYITFRSRLNRDLKLIQYNYNEHISRIEKLNGKTYHKLEVLPLSGNITTKVARHTFATIGSRLYVEPDLLRALMGHERDDVDTIYKDVYPEEERDYHHKMIIDTKDIQVSKMYVYNLEFFNENKVRSWKYKYFQSIPTEQELEDNLTFKKYTKPRFFKEIFLIEK</sequence>
<organism evidence="4 5">
    <name type="scientific">Tenacibaculum geojense</name>
    <dbReference type="NCBI Taxonomy" id="915352"/>
    <lineage>
        <taxon>Bacteria</taxon>
        <taxon>Pseudomonadati</taxon>
        <taxon>Bacteroidota</taxon>
        <taxon>Flavobacteriia</taxon>
        <taxon>Flavobacteriales</taxon>
        <taxon>Flavobacteriaceae</taxon>
        <taxon>Tenacibaculum</taxon>
    </lineage>
</organism>
<evidence type="ECO:0000256" key="1">
    <source>
        <dbReference type="ARBA" id="ARBA00023125"/>
    </source>
</evidence>
<name>A0ABW3JQJ6_9FLAO</name>
<dbReference type="Gene3D" id="1.10.443.10">
    <property type="entry name" value="Intergrase catalytic core"/>
    <property type="match status" value="1"/>
</dbReference>